<reference evidence="3" key="1">
    <citation type="submission" date="2013-12" db="EMBL/GenBank/DDBJ databases">
        <authorList>
            <person name="Genoscope - CEA"/>
        </authorList>
    </citation>
    <scope>NUCLEOTIDE SEQUENCE</scope>
    <source>
        <strain evidence="3">CBS 1993</strain>
    </source>
</reference>
<dbReference type="EMBL" id="HG793129">
    <property type="protein sequence ID" value="CDK28297.1"/>
    <property type="molecule type" value="Genomic_DNA"/>
</dbReference>
<gene>
    <name evidence="3" type="ORF">KUCA_T00004279001</name>
</gene>
<comment type="subcellular location">
    <subcellularLocation>
        <location evidence="1">Nucleus</location>
    </subcellularLocation>
</comment>
<dbReference type="Proteomes" id="UP000019384">
    <property type="component" value="Unassembled WGS sequence"/>
</dbReference>
<comment type="similarity">
    <text evidence="2">Belongs to the eukaryotic/archaeal RNase P protein component 1 family.</text>
</comment>
<accession>W6MSU6</accession>
<dbReference type="GO" id="GO:0000172">
    <property type="term" value="C:ribonuclease MRP complex"/>
    <property type="evidence" value="ECO:0007669"/>
    <property type="project" value="InterPro"/>
</dbReference>
<reference evidence="3" key="2">
    <citation type="submission" date="2014-02" db="EMBL/GenBank/DDBJ databases">
        <title>Complete DNA sequence of /Kuraishia capsulata/ illustrates novel genomic features among budding yeasts (/Saccharomycotina/).</title>
        <authorList>
            <person name="Morales L."/>
            <person name="Noel B."/>
            <person name="Porcel B."/>
            <person name="Marcet-Houben M."/>
            <person name="Hullo M-F."/>
            <person name="Sacerdot C."/>
            <person name="Tekaia F."/>
            <person name="Leh-Louis V."/>
            <person name="Despons L."/>
            <person name="Khanna V."/>
            <person name="Aury J-M."/>
            <person name="Barbe V."/>
            <person name="Couloux A."/>
            <person name="Labadie K."/>
            <person name="Pelletier E."/>
            <person name="Souciet J-L."/>
            <person name="Boekhout T."/>
            <person name="Gabaldon T."/>
            <person name="Wincker P."/>
            <person name="Dujon B."/>
        </authorList>
    </citation>
    <scope>NUCLEOTIDE SEQUENCE</scope>
    <source>
        <strain evidence="3">CBS 1993</strain>
    </source>
</reference>
<dbReference type="InterPro" id="IPR016848">
    <property type="entry name" value="RNase_P/MRP_Rpp29-subunit"/>
</dbReference>
<dbReference type="InterPro" id="IPR036980">
    <property type="entry name" value="RNase_P/MRP_Rpp29_sf"/>
</dbReference>
<dbReference type="GO" id="GO:0001682">
    <property type="term" value="P:tRNA 5'-leader removal"/>
    <property type="evidence" value="ECO:0007669"/>
    <property type="project" value="InterPro"/>
</dbReference>
<dbReference type="RefSeq" id="XP_022460287.1">
    <property type="nucleotide sequence ID" value="XM_022600997.1"/>
</dbReference>
<dbReference type="OrthoDB" id="124041at2759"/>
<evidence type="ECO:0000313" key="4">
    <source>
        <dbReference type="Proteomes" id="UP000019384"/>
    </source>
</evidence>
<protein>
    <submittedName>
        <fullName evidence="3">Uncharacterized protein</fullName>
    </submittedName>
</protein>
<dbReference type="Pfam" id="PF01868">
    <property type="entry name" value="RNase_P-MRP_p29"/>
    <property type="match status" value="1"/>
</dbReference>
<dbReference type="GO" id="GO:0005634">
    <property type="term" value="C:nucleus"/>
    <property type="evidence" value="ECO:0007669"/>
    <property type="project" value="UniProtKB-SubCell"/>
</dbReference>
<dbReference type="PANTHER" id="PTHR13348:SF0">
    <property type="entry name" value="RIBONUCLEASE P PROTEIN SUBUNIT P29"/>
    <property type="match status" value="1"/>
</dbReference>
<evidence type="ECO:0000313" key="3">
    <source>
        <dbReference type="EMBL" id="CDK28297.1"/>
    </source>
</evidence>
<dbReference type="GO" id="GO:0006364">
    <property type="term" value="P:rRNA processing"/>
    <property type="evidence" value="ECO:0007669"/>
    <property type="project" value="TreeGrafter"/>
</dbReference>
<dbReference type="PANTHER" id="PTHR13348">
    <property type="entry name" value="RIBONUCLEASE P SUBUNIT P29"/>
    <property type="match status" value="1"/>
</dbReference>
<dbReference type="Gene3D" id="2.30.30.210">
    <property type="entry name" value="Ribonuclease P/MRP, subunit p29"/>
    <property type="match status" value="1"/>
</dbReference>
<dbReference type="GO" id="GO:0033204">
    <property type="term" value="F:ribonuclease P RNA binding"/>
    <property type="evidence" value="ECO:0007669"/>
    <property type="project" value="InterPro"/>
</dbReference>
<dbReference type="AlphaFoldDB" id="W6MSU6"/>
<dbReference type="InterPro" id="IPR023534">
    <property type="entry name" value="Rof/RNase_P-like"/>
</dbReference>
<dbReference type="SMART" id="SM00538">
    <property type="entry name" value="POP4"/>
    <property type="match status" value="1"/>
</dbReference>
<dbReference type="GO" id="GO:0030677">
    <property type="term" value="C:ribonuclease P complex"/>
    <property type="evidence" value="ECO:0007669"/>
    <property type="project" value="InterPro"/>
</dbReference>
<dbReference type="InterPro" id="IPR002730">
    <property type="entry name" value="Rpp29/RNP1"/>
</dbReference>
<dbReference type="STRING" id="1382522.W6MSU6"/>
<organism evidence="3 4">
    <name type="scientific">Kuraishia capsulata CBS 1993</name>
    <dbReference type="NCBI Taxonomy" id="1382522"/>
    <lineage>
        <taxon>Eukaryota</taxon>
        <taxon>Fungi</taxon>
        <taxon>Dikarya</taxon>
        <taxon>Ascomycota</taxon>
        <taxon>Saccharomycotina</taxon>
        <taxon>Pichiomycetes</taxon>
        <taxon>Pichiales</taxon>
        <taxon>Pichiaceae</taxon>
        <taxon>Kuraishia</taxon>
    </lineage>
</organism>
<proteinExistence type="inferred from homology"/>
<evidence type="ECO:0000256" key="1">
    <source>
        <dbReference type="ARBA" id="ARBA00004123"/>
    </source>
</evidence>
<dbReference type="SUPFAM" id="SSF101744">
    <property type="entry name" value="Rof/RNase P subunit-like"/>
    <property type="match status" value="1"/>
</dbReference>
<keyword evidence="4" id="KW-1185">Reference proteome</keyword>
<evidence type="ECO:0000256" key="2">
    <source>
        <dbReference type="ARBA" id="ARBA00006181"/>
    </source>
</evidence>
<dbReference type="HOGENOM" id="CLU_080488_0_0_1"/>
<dbReference type="GeneID" id="34521675"/>
<sequence length="301" mass="34511">MEDLSIERRLLSRCTRYAEDEDSIQAILNSRYSLKGDQKNYLSLNPAKSDYQVVKPEVLKKKDKVLQFADVGEEPPIPRYRTSQSGSENKYSKWKTRNEFKQFINSNLKLQRLARKNVSKAKASRSAQGNDLNIVNRKAFQKLLKIEDFTAINKLWKTYVNDFLGNDENTTLTTMGSKLSTAEFVGAFIEVEYSKCISNVGIQGIVIWESQFNFIIVTGRGKLHGWKGELKSVEAPSYSSTEEVGGLRVISKRNTRFLIRIPVPNDPENEYQVLLNGNRIQYRGYERANRKLKNHAVSDLI</sequence>
<name>W6MSU6_9ASCO</name>